<dbReference type="Proteomes" id="UP000000238">
    <property type="component" value="Chromosome"/>
</dbReference>
<dbReference type="KEGG" id="hch:HCH_05224"/>
<dbReference type="AlphaFoldDB" id="Q2SBS5"/>
<gene>
    <name evidence="1" type="ordered locus">HCH_05224</name>
</gene>
<keyword evidence="2" id="KW-1185">Reference proteome</keyword>
<evidence type="ECO:0000313" key="1">
    <source>
        <dbReference type="EMBL" id="ABC31899.1"/>
    </source>
</evidence>
<protein>
    <submittedName>
        <fullName evidence="1">Uncharacterized protein</fullName>
    </submittedName>
</protein>
<evidence type="ECO:0000313" key="2">
    <source>
        <dbReference type="Proteomes" id="UP000000238"/>
    </source>
</evidence>
<accession>Q2SBS5</accession>
<dbReference type="HOGENOM" id="CLU_3099444_0_0_6"/>
<sequence>MKNNDVKLPTQLVVNRHVFLETGLTDNHAADSNSSLRMRNRLLVCGDRYQD</sequence>
<reference evidence="1 2" key="1">
    <citation type="journal article" date="2005" name="Nucleic Acids Res.">
        <title>Genomic blueprint of Hahella chejuensis, a marine microbe producing an algicidal agent.</title>
        <authorList>
            <person name="Jeong H."/>
            <person name="Yim J.H."/>
            <person name="Lee C."/>
            <person name="Choi S.-H."/>
            <person name="Park Y.K."/>
            <person name="Yoon S.H."/>
            <person name="Hur C.-G."/>
            <person name="Kang H.-Y."/>
            <person name="Kim D."/>
            <person name="Lee H.H."/>
            <person name="Park K.H."/>
            <person name="Park S.-H."/>
            <person name="Park H.-S."/>
            <person name="Lee H.K."/>
            <person name="Oh T.K."/>
            <person name="Kim J.F."/>
        </authorList>
    </citation>
    <scope>NUCLEOTIDE SEQUENCE [LARGE SCALE GENOMIC DNA]</scope>
    <source>
        <strain evidence="1 2">KCTC 2396</strain>
    </source>
</reference>
<dbReference type="EMBL" id="CP000155">
    <property type="protein sequence ID" value="ABC31899.1"/>
    <property type="molecule type" value="Genomic_DNA"/>
</dbReference>
<name>Q2SBS5_HAHCH</name>
<organism evidence="1 2">
    <name type="scientific">Hahella chejuensis (strain KCTC 2396)</name>
    <dbReference type="NCBI Taxonomy" id="349521"/>
    <lineage>
        <taxon>Bacteria</taxon>
        <taxon>Pseudomonadati</taxon>
        <taxon>Pseudomonadota</taxon>
        <taxon>Gammaproteobacteria</taxon>
        <taxon>Oceanospirillales</taxon>
        <taxon>Hahellaceae</taxon>
        <taxon>Hahella</taxon>
    </lineage>
</organism>
<proteinExistence type="predicted"/>